<organism evidence="1 2">
    <name type="scientific">Panagrolaimus sp. ES5</name>
    <dbReference type="NCBI Taxonomy" id="591445"/>
    <lineage>
        <taxon>Eukaryota</taxon>
        <taxon>Metazoa</taxon>
        <taxon>Ecdysozoa</taxon>
        <taxon>Nematoda</taxon>
        <taxon>Chromadorea</taxon>
        <taxon>Rhabditida</taxon>
        <taxon>Tylenchina</taxon>
        <taxon>Panagrolaimomorpha</taxon>
        <taxon>Panagrolaimoidea</taxon>
        <taxon>Panagrolaimidae</taxon>
        <taxon>Panagrolaimus</taxon>
    </lineage>
</organism>
<dbReference type="Proteomes" id="UP000887579">
    <property type="component" value="Unplaced"/>
</dbReference>
<reference evidence="2" key="1">
    <citation type="submission" date="2022-11" db="UniProtKB">
        <authorList>
            <consortium name="WormBaseParasite"/>
        </authorList>
    </citation>
    <scope>IDENTIFICATION</scope>
</reference>
<name>A0AC34FA96_9BILA</name>
<proteinExistence type="predicted"/>
<dbReference type="WBParaSite" id="ES5_v2.g14086.t1">
    <property type="protein sequence ID" value="ES5_v2.g14086.t1"/>
    <property type="gene ID" value="ES5_v2.g14086"/>
</dbReference>
<evidence type="ECO:0000313" key="1">
    <source>
        <dbReference type="Proteomes" id="UP000887579"/>
    </source>
</evidence>
<evidence type="ECO:0000313" key="2">
    <source>
        <dbReference type="WBParaSite" id="ES5_v2.g14086.t1"/>
    </source>
</evidence>
<protein>
    <submittedName>
        <fullName evidence="2">Ribosomal RNA methyltransferase FtsJ domain-containing protein</fullName>
    </submittedName>
</protein>
<sequence>MGLAQRERRDIWYKVAKSLGYRSRSALKLLHIHQKLKILDGIASAVDLCASPGGFSQVLAEYVKSLNQLSNSSYVPVLGIDIQPIHDLDGVEFWVRDITDQNLYKDIITHFMNDKVDLVLCDGAPDGFGTAFEDGYYQEDLVLTALQLSIFILRPGATFVVKVFRGKNSRLLTYRISHFFESIIYAKPRVCRQSSCEAFLVCRKFKLPSSLSSTNVEELREAFWKFIYSINDMPSEFNVDYIVCGEAKYDADANYPELPEDFEYSTEVKPPLMLPTNPAYKIACELKKQGKLCKTVKN</sequence>
<accession>A0AC34FA96</accession>